<organism evidence="2 3">
    <name type="scientific">Staurois parvus</name>
    <dbReference type="NCBI Taxonomy" id="386267"/>
    <lineage>
        <taxon>Eukaryota</taxon>
        <taxon>Metazoa</taxon>
        <taxon>Chordata</taxon>
        <taxon>Craniata</taxon>
        <taxon>Vertebrata</taxon>
        <taxon>Euteleostomi</taxon>
        <taxon>Amphibia</taxon>
        <taxon>Batrachia</taxon>
        <taxon>Anura</taxon>
        <taxon>Neobatrachia</taxon>
        <taxon>Ranoidea</taxon>
        <taxon>Ranidae</taxon>
        <taxon>Staurois</taxon>
    </lineage>
</organism>
<evidence type="ECO:0000313" key="2">
    <source>
        <dbReference type="EMBL" id="CAI9618981.1"/>
    </source>
</evidence>
<dbReference type="Proteomes" id="UP001162483">
    <property type="component" value="Unassembled WGS sequence"/>
</dbReference>
<protein>
    <submittedName>
        <fullName evidence="2">Uncharacterized protein</fullName>
    </submittedName>
</protein>
<reference evidence="2" key="1">
    <citation type="submission" date="2023-05" db="EMBL/GenBank/DDBJ databases">
        <authorList>
            <person name="Stuckert A."/>
        </authorList>
    </citation>
    <scope>NUCLEOTIDE SEQUENCE</scope>
</reference>
<sequence>MSAATAEVEDTDWAELAPTSCRLPSATHRNESALAAPVTLVREGKVTGERIPPGVVLRPTSHTRGCPPTHVTHQGLSSDPRHTPGVVL</sequence>
<evidence type="ECO:0000313" key="3">
    <source>
        <dbReference type="Proteomes" id="UP001162483"/>
    </source>
</evidence>
<gene>
    <name evidence="2" type="ORF">SPARVUS_LOCUS15767295</name>
</gene>
<dbReference type="EMBL" id="CATNWA010020571">
    <property type="protein sequence ID" value="CAI9618981.1"/>
    <property type="molecule type" value="Genomic_DNA"/>
</dbReference>
<name>A0ABN9HEW4_9NEOB</name>
<keyword evidence="3" id="KW-1185">Reference proteome</keyword>
<comment type="caution">
    <text evidence="2">The sequence shown here is derived from an EMBL/GenBank/DDBJ whole genome shotgun (WGS) entry which is preliminary data.</text>
</comment>
<evidence type="ECO:0000256" key="1">
    <source>
        <dbReference type="SAM" id="MobiDB-lite"/>
    </source>
</evidence>
<accession>A0ABN9HEW4</accession>
<feature type="region of interest" description="Disordered" evidence="1">
    <location>
        <begin position="50"/>
        <end position="88"/>
    </location>
</feature>
<proteinExistence type="predicted"/>